<comment type="similarity">
    <text evidence="1 3">Belongs to the type-B carboxylesterase/lipase family.</text>
</comment>
<comment type="caution">
    <text evidence="5">The sequence shown here is derived from an EMBL/GenBank/DDBJ whole genome shotgun (WGS) entry which is preliminary data.</text>
</comment>
<dbReference type="Proteomes" id="UP000722485">
    <property type="component" value="Unassembled WGS sequence"/>
</dbReference>
<reference evidence="5" key="1">
    <citation type="submission" date="2020-03" db="EMBL/GenBank/DDBJ databases">
        <title>Draft Genome Sequence of Cylindrodendrum hubeiense.</title>
        <authorList>
            <person name="Buettner E."/>
            <person name="Kellner H."/>
        </authorList>
    </citation>
    <scope>NUCLEOTIDE SEQUENCE</scope>
    <source>
        <strain evidence="5">IHI 201604</strain>
    </source>
</reference>
<evidence type="ECO:0000259" key="4">
    <source>
        <dbReference type="Pfam" id="PF00135"/>
    </source>
</evidence>
<dbReference type="OrthoDB" id="3200163at2759"/>
<evidence type="ECO:0000313" key="5">
    <source>
        <dbReference type="EMBL" id="KAF7555501.1"/>
    </source>
</evidence>
<proteinExistence type="inferred from homology"/>
<keyword evidence="2 3" id="KW-0378">Hydrolase</keyword>
<dbReference type="GO" id="GO:0016787">
    <property type="term" value="F:hydrolase activity"/>
    <property type="evidence" value="ECO:0007669"/>
    <property type="project" value="UniProtKB-KW"/>
</dbReference>
<name>A0A9P5HNT4_9HYPO</name>
<accession>A0A9P5HNT4</accession>
<dbReference type="Gene3D" id="3.40.50.1820">
    <property type="entry name" value="alpha/beta hydrolase"/>
    <property type="match status" value="2"/>
</dbReference>
<dbReference type="EMBL" id="JAANBB010000020">
    <property type="protein sequence ID" value="KAF7555501.1"/>
    <property type="molecule type" value="Genomic_DNA"/>
</dbReference>
<evidence type="ECO:0000313" key="6">
    <source>
        <dbReference type="Proteomes" id="UP000722485"/>
    </source>
</evidence>
<evidence type="ECO:0000256" key="1">
    <source>
        <dbReference type="ARBA" id="ARBA00005964"/>
    </source>
</evidence>
<feature type="domain" description="Carboxylesterase type B" evidence="4">
    <location>
        <begin position="17"/>
        <end position="216"/>
    </location>
</feature>
<organism evidence="5 6">
    <name type="scientific">Cylindrodendrum hubeiense</name>
    <dbReference type="NCBI Taxonomy" id="595255"/>
    <lineage>
        <taxon>Eukaryota</taxon>
        <taxon>Fungi</taxon>
        <taxon>Dikarya</taxon>
        <taxon>Ascomycota</taxon>
        <taxon>Pezizomycotina</taxon>
        <taxon>Sordariomycetes</taxon>
        <taxon>Hypocreomycetidae</taxon>
        <taxon>Hypocreales</taxon>
        <taxon>Nectriaceae</taxon>
        <taxon>Cylindrodendrum</taxon>
    </lineage>
</organism>
<dbReference type="PROSITE" id="PS00122">
    <property type="entry name" value="CARBOXYLESTERASE_B_1"/>
    <property type="match status" value="1"/>
</dbReference>
<dbReference type="InterPro" id="IPR050309">
    <property type="entry name" value="Type-B_Carboxylest/Lipase"/>
</dbReference>
<dbReference type="InterPro" id="IPR019826">
    <property type="entry name" value="Carboxylesterase_B_AS"/>
</dbReference>
<feature type="domain" description="Carboxylesterase type B" evidence="4">
    <location>
        <begin position="237"/>
        <end position="431"/>
    </location>
</feature>
<dbReference type="AlphaFoldDB" id="A0A9P5HNT4"/>
<protein>
    <recommendedName>
        <fullName evidence="3">Carboxylic ester hydrolase</fullName>
        <ecNumber evidence="3">3.1.1.-</ecNumber>
    </recommendedName>
</protein>
<evidence type="ECO:0000256" key="2">
    <source>
        <dbReference type="ARBA" id="ARBA00022801"/>
    </source>
</evidence>
<dbReference type="InterPro" id="IPR029058">
    <property type="entry name" value="AB_hydrolase_fold"/>
</dbReference>
<gene>
    <name evidence="5" type="ORF">G7Z17_g2139</name>
</gene>
<sequence>MHPQIPLGLPSPLHHSAIGRLQGKYGKGVIQYLGIKYASLEDRLAEPQVIEYSGSEEIDATRHGPPVITPPNSAAIEMGFIQKEIAQLNIPEMSDIHGLNLNVTTPTEGGKNLPVIVYIHGGGFTFGSSSYPHYDQSKVIELSAIMDQPLVAINFNYRLGIAGFLTSQELRSAGYKSNRGLLDQRAALSWIKKYVSGFGGDPERLTVVGQSAGAVVQTLGLGDLTPDERVKSLLAMPQEQLVAQISKEMTSLGPTLDGELIPVVADFSWLRDQSAKAVPGFKWCERLLSIESQFDGTIFALVNLNFREQGIKKAFSNYAHESLGEESASKLLNFYGINSATADSEALESIIQFITEIAFYAPSIKLAEAWPGPVFLGHFNERNPWDGPYKGKTNHLLDIAYLWGNYNQSYTRQNWTVARALAEAVVSFVSEKGSLPEFKPENSLVTVYGPSEENISSHVVGWDDERTRRNDAIFQLADELGGLDMLLETAQGFLRA</sequence>
<dbReference type="Pfam" id="PF00135">
    <property type="entry name" value="COesterase"/>
    <property type="match status" value="2"/>
</dbReference>
<dbReference type="EC" id="3.1.1.-" evidence="3"/>
<evidence type="ECO:0000256" key="3">
    <source>
        <dbReference type="RuleBase" id="RU361235"/>
    </source>
</evidence>
<keyword evidence="6" id="KW-1185">Reference proteome</keyword>
<dbReference type="SUPFAM" id="SSF53474">
    <property type="entry name" value="alpha/beta-Hydrolases"/>
    <property type="match status" value="1"/>
</dbReference>
<dbReference type="PANTHER" id="PTHR11559">
    <property type="entry name" value="CARBOXYLESTERASE"/>
    <property type="match status" value="1"/>
</dbReference>
<dbReference type="InterPro" id="IPR002018">
    <property type="entry name" value="CarbesteraseB"/>
</dbReference>